<dbReference type="InterPro" id="IPR039498">
    <property type="entry name" value="NTP_transf_5"/>
</dbReference>
<evidence type="ECO:0000313" key="1">
    <source>
        <dbReference type="EMBL" id="ABD27674.1"/>
    </source>
</evidence>
<evidence type="ECO:0008006" key="3">
    <source>
        <dbReference type="Google" id="ProtNLM"/>
    </source>
</evidence>
<dbReference type="RefSeq" id="WP_011446876.1">
    <property type="nucleotide sequence ID" value="NC_007794.1"/>
</dbReference>
<dbReference type="HOGENOM" id="CLU_663628_0_0_5"/>
<dbReference type="eggNOG" id="ENOG5030IMI">
    <property type="taxonomic scope" value="Bacteria"/>
</dbReference>
<dbReference type="Proteomes" id="UP000009134">
    <property type="component" value="Chromosome"/>
</dbReference>
<keyword evidence="2" id="KW-1185">Reference proteome</keyword>
<dbReference type="AlphaFoldDB" id="Q2G399"/>
<proteinExistence type="predicted"/>
<accession>Q2G399</accession>
<dbReference type="STRING" id="279238.Saro_3239"/>
<name>Q2G399_NOVAD</name>
<dbReference type="Pfam" id="PF14907">
    <property type="entry name" value="NTP_transf_5"/>
    <property type="match status" value="1"/>
</dbReference>
<sequence length="414" mass="46257">MPRHLEMTARNVTEAPHETLLLRICAAPDADHEMAFRGLDEEGWSDLAALAEDKRAAPLVRRSIAIAGIQPIVPASALQEIDRACQWHALYGLRQAVALKRLIGVLAQGGFHPIVLKGLGLAHRDYPDQALRPLRDVDLLLTPDEAPAAQDLLLRTEGYRLAPWAGTYGVEYGHQMPELQDVEFELTIEVHHRINARGWAQEPLLLELIRGEATELTLLGAQVRVPSSRANFLHLVEHATLHHAFENGPLVLADLHFLVQRNELDWGWIEAEAARLGLANSLRLLATVAAELGAGWPPAHLANKECVPDLHLASAHVAMLQDKEASERNKMMRRLEAETSGDSGWRAAVARAFRPNPHQLAAFAGSRHDDWRRWLGYPAWLFNRARRYLVASRDEVVRSGAEREAEMVNWLRLG</sequence>
<reference evidence="2" key="1">
    <citation type="submission" date="2006-01" db="EMBL/GenBank/DDBJ databases">
        <title>Complete sequence of Novosphingobium aromaticivorans DSM 12444.</title>
        <authorList>
            <consortium name="US DOE Joint Genome Institute"/>
            <person name="Copeland A."/>
            <person name="Lucas S."/>
            <person name="Lapidus A."/>
            <person name="Barry K."/>
            <person name="Detter J.C."/>
            <person name="Glavina T."/>
            <person name="Hammon N."/>
            <person name="Israni S."/>
            <person name="Pitluck S."/>
            <person name="Chain P."/>
            <person name="Malfatti S."/>
            <person name="Shin M."/>
            <person name="Vergez L."/>
            <person name="Schmutz J."/>
            <person name="Larimer F."/>
            <person name="Land M."/>
            <person name="Kyrpides N."/>
            <person name="Ivanova N."/>
            <person name="Fredrickson J."/>
            <person name="Balkwill D."/>
            <person name="Romine M.F."/>
            <person name="Richardson P."/>
        </authorList>
    </citation>
    <scope>NUCLEOTIDE SEQUENCE [LARGE SCALE GENOMIC DNA]</scope>
    <source>
        <strain evidence="2">ATCC 700278 / DSM 12444 / CCUG 56034 / CIP 105152 / NBRC 16084 / F199</strain>
    </source>
</reference>
<evidence type="ECO:0000313" key="2">
    <source>
        <dbReference type="Proteomes" id="UP000009134"/>
    </source>
</evidence>
<organism evidence="1 2">
    <name type="scientific">Novosphingobium aromaticivorans (strain ATCC 700278 / DSM 12444 / CCUG 56034 / CIP 105152 / NBRC 16084 / F199)</name>
    <dbReference type="NCBI Taxonomy" id="279238"/>
    <lineage>
        <taxon>Bacteria</taxon>
        <taxon>Pseudomonadati</taxon>
        <taxon>Pseudomonadota</taxon>
        <taxon>Alphaproteobacteria</taxon>
        <taxon>Sphingomonadales</taxon>
        <taxon>Sphingomonadaceae</taxon>
        <taxon>Novosphingobium</taxon>
    </lineage>
</organism>
<gene>
    <name evidence="1" type="ordered locus">Saro_3239</name>
</gene>
<dbReference type="KEGG" id="nar:Saro_3239"/>
<protein>
    <recommendedName>
        <fullName evidence="3">Nucleotidyltransferase family protein</fullName>
    </recommendedName>
</protein>
<dbReference type="EMBL" id="CP000248">
    <property type="protein sequence ID" value="ABD27674.1"/>
    <property type="molecule type" value="Genomic_DNA"/>
</dbReference>